<proteinExistence type="predicted"/>
<evidence type="ECO:0000313" key="2">
    <source>
        <dbReference type="EMBL" id="CAD7403431.1"/>
    </source>
</evidence>
<protein>
    <recommendedName>
        <fullName evidence="1">Endonuclease/exonuclease/phosphatase domain-containing protein</fullName>
    </recommendedName>
</protein>
<sequence length="704" mass="81046">MDKTAEQERMKLKRQQTLDFSRHLEEDINVENIDEDSDEDGFLEAIILKRKLLFRQKEGKPSKTIKTTNQFDAISDQEEPMETAEGAKEPARGTTNYSKITKAMKEKLKGTYKIFYIKEGLKLQVATLEDFKAMQTYLKLTGQEYHTFTLPRDRPLKVVIKGLPPNMTTDEIKEELRELGYTATDVRQFQSRTQTEIGSQDNKRLVNFTSVLTTNKPLPMGANTLRILSWNANGILQQVHEFKEILQTYGIDLALIGETHLNADKRFNITGYNTYRTDRAHGRGGGTAVVIRNYLPHYRSTIQDTENLEATAVTVNTKGGHINFVAAYNPPNKMLLKTDLDTVTTGDHFLIGGDLNCKNTLWNSRLTNRQGRILEEHASDAEYNVLAPESPTYYPANYLHRPDVLDIIMTNLKITNETLTVLQELDSDHNPILCEWVVDTEHKNNWRKPTIKTTNWVKFNTELQENIPRNLVIETQEDVDAAIDVLTMTIQETYRVNTKTSQKHQDIRSDHPDLNYLIAQKREARRDWQRLRTQQERTRYNHLKAQVRRTVNEYRRAKWNTFVTDTVTDTNKSWTITKILKGTAKKVGTPAIHGQGGMAYTSVDKANAIAETLKQQFSPNPVQEVGFNNDPVFLYGCVGWGYSAGTHIMKLQTIQNKVLRTITGTDIRTRVDYLHEITKTKTLQEIFKERRESSTRKVRNMEIR</sequence>
<dbReference type="AlphaFoldDB" id="A0A7R9CVT8"/>
<dbReference type="EMBL" id="OD001865">
    <property type="protein sequence ID" value="CAD7403431.1"/>
    <property type="molecule type" value="Genomic_DNA"/>
</dbReference>
<dbReference type="InterPro" id="IPR036691">
    <property type="entry name" value="Endo/exonu/phosph_ase_sf"/>
</dbReference>
<dbReference type="Gene3D" id="3.60.10.10">
    <property type="entry name" value="Endonuclease/exonuclease/phosphatase"/>
    <property type="match status" value="1"/>
</dbReference>
<evidence type="ECO:0000259" key="1">
    <source>
        <dbReference type="Pfam" id="PF14529"/>
    </source>
</evidence>
<reference evidence="2" key="1">
    <citation type="submission" date="2020-11" db="EMBL/GenBank/DDBJ databases">
        <authorList>
            <person name="Tran Van P."/>
        </authorList>
    </citation>
    <scope>NUCLEOTIDE SEQUENCE</scope>
</reference>
<name>A0A7R9CVT8_TIMPO</name>
<feature type="domain" description="Endonuclease/exonuclease/phosphatase" evidence="1">
    <location>
        <begin position="322"/>
        <end position="432"/>
    </location>
</feature>
<dbReference type="Pfam" id="PF14529">
    <property type="entry name" value="Exo_endo_phos_2"/>
    <property type="match status" value="1"/>
</dbReference>
<dbReference type="InterPro" id="IPR005135">
    <property type="entry name" value="Endo/exonuclease/phosphatase"/>
</dbReference>
<dbReference type="PANTHER" id="PTHR33273">
    <property type="entry name" value="DOMAIN-CONTAINING PROTEIN, PUTATIVE-RELATED"/>
    <property type="match status" value="1"/>
</dbReference>
<accession>A0A7R9CVT8</accession>
<dbReference type="SUPFAM" id="SSF56219">
    <property type="entry name" value="DNase I-like"/>
    <property type="match status" value="1"/>
</dbReference>
<dbReference type="PANTHER" id="PTHR33273:SF4">
    <property type="entry name" value="ENDONUCLEASE_EXONUCLEASE_PHOSPHATASE DOMAIN-CONTAINING PROTEIN"/>
    <property type="match status" value="1"/>
</dbReference>
<dbReference type="GO" id="GO:0003824">
    <property type="term" value="F:catalytic activity"/>
    <property type="evidence" value="ECO:0007669"/>
    <property type="project" value="InterPro"/>
</dbReference>
<gene>
    <name evidence="2" type="ORF">TPSB3V08_LOCUS4047</name>
</gene>
<organism evidence="2">
    <name type="scientific">Timema poppense</name>
    <name type="common">Walking stick</name>
    <dbReference type="NCBI Taxonomy" id="170557"/>
    <lineage>
        <taxon>Eukaryota</taxon>
        <taxon>Metazoa</taxon>
        <taxon>Ecdysozoa</taxon>
        <taxon>Arthropoda</taxon>
        <taxon>Hexapoda</taxon>
        <taxon>Insecta</taxon>
        <taxon>Pterygota</taxon>
        <taxon>Neoptera</taxon>
        <taxon>Polyneoptera</taxon>
        <taxon>Phasmatodea</taxon>
        <taxon>Timematodea</taxon>
        <taxon>Timematoidea</taxon>
        <taxon>Timematidae</taxon>
        <taxon>Timema</taxon>
    </lineage>
</organism>